<proteinExistence type="predicted"/>
<reference evidence="2" key="1">
    <citation type="submission" date="2016-08" db="EMBL/GenBank/DDBJ databases">
        <authorList>
            <person name="Seilhamer J.J."/>
        </authorList>
    </citation>
    <scope>NUCLEOTIDE SEQUENCE [LARGE SCALE GENOMIC DNA]</scope>
</reference>
<dbReference type="EMBL" id="KX808131">
    <property type="protein sequence ID" value="APC43515.1"/>
    <property type="molecule type" value="Genomic_DNA"/>
</dbReference>
<accession>A0A1J0GPL4</accession>
<dbReference type="Proteomes" id="UP000222555">
    <property type="component" value="Genome"/>
</dbReference>
<keyword evidence="2" id="KW-1185">Reference proteome</keyword>
<name>A0A1J0GPL4_9CAUD</name>
<protein>
    <submittedName>
        <fullName evidence="1">Minor tail protein</fullName>
    </submittedName>
</protein>
<gene>
    <name evidence="1" type="ORF">SEA_SUPERGREY_18</name>
</gene>
<sequence length="283" mass="29229">MNGACLMSWPLNPAGTHYLFEGIVEIPVDPTAGAAILQLRPQGGIGVGVPAIAQGPAGQPAVIDTGPIQPVELEADDPTPLTWSWTELTPPSESGPGVYRLNPMVRKGPKGDDGEAVWDPTDVDPSPVAGQVPVVNSTADGFVLAAQRVGDRYVPASINNTASGNANSTLAQVSIPAQPFDWRPRVQGYTVVTGEGADVRVDLVARLNGETGGNVIGRCPGVAQSERLILVAGPAAGSSDGFDRVAAGTPATIYFRCERQAGSVTYTTSASTSMFSVEVLPLS</sequence>
<organism evidence="1 2">
    <name type="scientific">Mycobacterium phage SuperGrey</name>
    <dbReference type="NCBI Taxonomy" id="1913038"/>
    <lineage>
        <taxon>Viruses</taxon>
        <taxon>Duplodnaviria</taxon>
        <taxon>Heunggongvirae</taxon>
        <taxon>Uroviricota</taxon>
        <taxon>Caudoviricetes</taxon>
        <taxon>Gracegardnervirinae</taxon>
        <taxon>Cheoctovirus</taxon>
        <taxon>Cheoctovirus supergrey</taxon>
    </lineage>
</organism>
<evidence type="ECO:0000313" key="1">
    <source>
        <dbReference type="EMBL" id="APC43515.1"/>
    </source>
</evidence>
<evidence type="ECO:0000313" key="2">
    <source>
        <dbReference type="Proteomes" id="UP000222555"/>
    </source>
</evidence>